<dbReference type="Pfam" id="PF00535">
    <property type="entry name" value="Glycos_transf_2"/>
    <property type="match status" value="1"/>
</dbReference>
<dbReference type="AlphaFoldDB" id="A0A1F4W1H5"/>
<evidence type="ECO:0000259" key="1">
    <source>
        <dbReference type="Pfam" id="PF00535"/>
    </source>
</evidence>
<accession>A0A1F4W1H5</accession>
<dbReference type="Proteomes" id="UP000176614">
    <property type="component" value="Unassembled WGS sequence"/>
</dbReference>
<comment type="caution">
    <text evidence="2">The sequence shown here is derived from an EMBL/GenBank/DDBJ whole genome shotgun (WGS) entry which is preliminary data.</text>
</comment>
<dbReference type="GO" id="GO:0016758">
    <property type="term" value="F:hexosyltransferase activity"/>
    <property type="evidence" value="ECO:0007669"/>
    <property type="project" value="UniProtKB-ARBA"/>
</dbReference>
<gene>
    <name evidence="2" type="ORF">A2264_00750</name>
</gene>
<evidence type="ECO:0000313" key="3">
    <source>
        <dbReference type="Proteomes" id="UP000176614"/>
    </source>
</evidence>
<dbReference type="EMBL" id="MEVT01000008">
    <property type="protein sequence ID" value="OGC63205.1"/>
    <property type="molecule type" value="Genomic_DNA"/>
</dbReference>
<feature type="domain" description="Glycosyltransferase 2-like" evidence="1">
    <location>
        <begin position="12"/>
        <end position="121"/>
    </location>
</feature>
<dbReference type="PANTHER" id="PTHR22916:SF3">
    <property type="entry name" value="UDP-GLCNAC:BETAGAL BETA-1,3-N-ACETYLGLUCOSAMINYLTRANSFERASE-LIKE PROTEIN 1"/>
    <property type="match status" value="1"/>
</dbReference>
<dbReference type="PANTHER" id="PTHR22916">
    <property type="entry name" value="GLYCOSYLTRANSFERASE"/>
    <property type="match status" value="1"/>
</dbReference>
<dbReference type="SUPFAM" id="SSF53448">
    <property type="entry name" value="Nucleotide-diphospho-sugar transferases"/>
    <property type="match status" value="1"/>
</dbReference>
<protein>
    <recommendedName>
        <fullName evidence="1">Glycosyltransferase 2-like domain-containing protein</fullName>
    </recommendedName>
</protein>
<name>A0A1F4W1H5_UNCKA</name>
<proteinExistence type="predicted"/>
<sequence>MNRTVPREPKITIVTATYNTKKFLNLCLNSVKQQTYRNIEHIFVDGYSTDGCVEIIKHYIKENPDIQTQFIQSKPKGIANALNIALTHATGDIIHFLHSDDFYINENSLERVVNYFDRNPKYEWLIGNGVLMFKDNIVILPLSKILKHLLTQIMGIRNFISHENTFASVNFYKKYGPFLEENKITIEYNIWLNALKETRPLIVDDNFTVFIVHPGSTSSNVLNWIKSDAFEYPRAWKEVKYFPIIGDYEHSFWYKAYEELIEEIAEFKNGFITGFEKSVRKD</sequence>
<reference evidence="2 3" key="1">
    <citation type="journal article" date="2016" name="Nat. Commun.">
        <title>Thousands of microbial genomes shed light on interconnected biogeochemical processes in an aquifer system.</title>
        <authorList>
            <person name="Anantharaman K."/>
            <person name="Brown C.T."/>
            <person name="Hug L.A."/>
            <person name="Sharon I."/>
            <person name="Castelle C.J."/>
            <person name="Probst A.J."/>
            <person name="Thomas B.C."/>
            <person name="Singh A."/>
            <person name="Wilkins M.J."/>
            <person name="Karaoz U."/>
            <person name="Brodie E.L."/>
            <person name="Williams K.H."/>
            <person name="Hubbard S.S."/>
            <person name="Banfield J.F."/>
        </authorList>
    </citation>
    <scope>NUCLEOTIDE SEQUENCE [LARGE SCALE GENOMIC DNA]</scope>
</reference>
<dbReference type="Gene3D" id="3.90.550.10">
    <property type="entry name" value="Spore Coat Polysaccharide Biosynthesis Protein SpsA, Chain A"/>
    <property type="match status" value="1"/>
</dbReference>
<evidence type="ECO:0000313" key="2">
    <source>
        <dbReference type="EMBL" id="OGC63205.1"/>
    </source>
</evidence>
<dbReference type="InterPro" id="IPR001173">
    <property type="entry name" value="Glyco_trans_2-like"/>
</dbReference>
<dbReference type="InterPro" id="IPR029044">
    <property type="entry name" value="Nucleotide-diphossugar_trans"/>
</dbReference>
<organism evidence="2 3">
    <name type="scientific">candidate division WWE3 bacterium RIFOXYA2_FULL_46_9</name>
    <dbReference type="NCBI Taxonomy" id="1802636"/>
    <lineage>
        <taxon>Bacteria</taxon>
        <taxon>Katanobacteria</taxon>
    </lineage>
</organism>